<proteinExistence type="predicted"/>
<sequence>MGIQKVQCWLLLIGLLGLTDKIQSTRGFTSLDYTLDQAINHPKALVRTRKAATKTLKEGNPSPPSWKKMMEIGQKIVGNYPKMPKDKIYDDNQALEIKKDLEKKLYNNIYRIERRTKIGLKTQLPSP</sequence>
<evidence type="ECO:0000256" key="1">
    <source>
        <dbReference type="SAM" id="SignalP"/>
    </source>
</evidence>
<dbReference type="EMBL" id="PGCI01000167">
    <property type="protein sequence ID" value="PLW35998.1"/>
    <property type="molecule type" value="Genomic_DNA"/>
</dbReference>
<evidence type="ECO:0000313" key="4">
    <source>
        <dbReference type="Proteomes" id="UP000235392"/>
    </source>
</evidence>
<feature type="chain" id="PRO_5014563553" evidence="1">
    <location>
        <begin position="25"/>
        <end position="127"/>
    </location>
</feature>
<accession>A0A2N5UE46</accession>
<dbReference type="Proteomes" id="UP000235392">
    <property type="component" value="Unassembled WGS sequence"/>
</dbReference>
<comment type="caution">
    <text evidence="3">The sequence shown here is derived from an EMBL/GenBank/DDBJ whole genome shotgun (WGS) entry which is preliminary data.</text>
</comment>
<dbReference type="EMBL" id="PGCI01001024">
    <property type="protein sequence ID" value="PLW09148.1"/>
    <property type="molecule type" value="Genomic_DNA"/>
</dbReference>
<reference evidence="3 4" key="1">
    <citation type="submission" date="2017-11" db="EMBL/GenBank/DDBJ databases">
        <title>De novo assembly and phasing of dikaryotic genomes from two isolates of Puccinia coronata f. sp. avenae, the causal agent of oat crown rust.</title>
        <authorList>
            <person name="Miller M.E."/>
            <person name="Zhang Y."/>
            <person name="Omidvar V."/>
            <person name="Sperschneider J."/>
            <person name="Schwessinger B."/>
            <person name="Raley C."/>
            <person name="Palmer J.M."/>
            <person name="Garnica D."/>
            <person name="Upadhyaya N."/>
            <person name="Rathjen J."/>
            <person name="Taylor J.M."/>
            <person name="Park R.F."/>
            <person name="Dodds P.N."/>
            <person name="Hirsch C.D."/>
            <person name="Kianian S.F."/>
            <person name="Figueroa M."/>
        </authorList>
    </citation>
    <scope>NUCLEOTIDE SEQUENCE [LARGE SCALE GENOMIC DNA]</scope>
    <source>
        <strain evidence="3">12SD80</strain>
    </source>
</reference>
<protein>
    <submittedName>
        <fullName evidence="3">Uncharacterized protein</fullName>
    </submittedName>
</protein>
<evidence type="ECO:0000313" key="3">
    <source>
        <dbReference type="EMBL" id="PLW35998.1"/>
    </source>
</evidence>
<gene>
    <name evidence="3" type="ORF">PCASD_13802</name>
    <name evidence="2" type="ORF">PCASD_23269</name>
</gene>
<dbReference type="AlphaFoldDB" id="A0A2N5UE46"/>
<evidence type="ECO:0000313" key="2">
    <source>
        <dbReference type="EMBL" id="PLW09148.1"/>
    </source>
</evidence>
<organism evidence="3 4">
    <name type="scientific">Puccinia coronata f. sp. avenae</name>
    <dbReference type="NCBI Taxonomy" id="200324"/>
    <lineage>
        <taxon>Eukaryota</taxon>
        <taxon>Fungi</taxon>
        <taxon>Dikarya</taxon>
        <taxon>Basidiomycota</taxon>
        <taxon>Pucciniomycotina</taxon>
        <taxon>Pucciniomycetes</taxon>
        <taxon>Pucciniales</taxon>
        <taxon>Pucciniaceae</taxon>
        <taxon>Puccinia</taxon>
    </lineage>
</organism>
<name>A0A2N5UE46_9BASI</name>
<feature type="signal peptide" evidence="1">
    <location>
        <begin position="1"/>
        <end position="24"/>
    </location>
</feature>
<keyword evidence="1" id="KW-0732">Signal</keyword>